<evidence type="ECO:0000256" key="1">
    <source>
        <dbReference type="SAM" id="Phobius"/>
    </source>
</evidence>
<dbReference type="EMBL" id="JAARWW010000005">
    <property type="protein sequence ID" value="MBC2004581.1"/>
    <property type="molecule type" value="Genomic_DNA"/>
</dbReference>
<feature type="transmembrane region" description="Helical" evidence="1">
    <location>
        <begin position="26"/>
        <end position="44"/>
    </location>
</feature>
<comment type="caution">
    <text evidence="2">The sequence shown here is derived from an EMBL/GenBank/DDBJ whole genome shotgun (WGS) entry which is preliminary data.</text>
</comment>
<dbReference type="GeneID" id="58717071"/>
<keyword evidence="1" id="KW-0472">Membrane</keyword>
<dbReference type="Proteomes" id="UP000532866">
    <property type="component" value="Unassembled WGS sequence"/>
</dbReference>
<dbReference type="Proteomes" id="UP000553016">
    <property type="component" value="Unassembled WGS sequence"/>
</dbReference>
<evidence type="ECO:0000313" key="5">
    <source>
        <dbReference type="EMBL" id="MBC2004581.1"/>
    </source>
</evidence>
<dbReference type="OrthoDB" id="2290888at2"/>
<evidence type="ECO:0000313" key="10">
    <source>
        <dbReference type="Proteomes" id="UP000541955"/>
    </source>
</evidence>
<gene>
    <name evidence="2" type="ORF">EP57_06730</name>
    <name evidence="3" type="ORF">HB759_05010</name>
    <name evidence="4" type="ORF">HB902_11045</name>
    <name evidence="5" type="ORF">HCA78_12425</name>
    <name evidence="7" type="ORF">HCB25_06335</name>
    <name evidence="6" type="ORF">HCB35_11465</name>
</gene>
<feature type="transmembrane region" description="Helical" evidence="1">
    <location>
        <begin position="107"/>
        <end position="127"/>
    </location>
</feature>
<feature type="transmembrane region" description="Helical" evidence="1">
    <location>
        <begin position="50"/>
        <end position="70"/>
    </location>
</feature>
<dbReference type="AlphaFoldDB" id="A0A099W747"/>
<dbReference type="EMBL" id="JAARZA010000004">
    <property type="protein sequence ID" value="MBC2241083.1"/>
    <property type="molecule type" value="Genomic_DNA"/>
</dbReference>
<organism evidence="2 8">
    <name type="scientific">Listeria booriae</name>
    <dbReference type="NCBI Taxonomy" id="1552123"/>
    <lineage>
        <taxon>Bacteria</taxon>
        <taxon>Bacillati</taxon>
        <taxon>Bacillota</taxon>
        <taxon>Bacilli</taxon>
        <taxon>Bacillales</taxon>
        <taxon>Listeriaceae</taxon>
        <taxon>Listeria</taxon>
    </lineage>
</organism>
<name>A0A099W747_9LIST</name>
<evidence type="ECO:0008006" key="14">
    <source>
        <dbReference type="Google" id="ProtNLM"/>
    </source>
</evidence>
<dbReference type="Proteomes" id="UP000541955">
    <property type="component" value="Unassembled WGS sequence"/>
</dbReference>
<dbReference type="Proteomes" id="UP000550367">
    <property type="component" value="Unassembled WGS sequence"/>
</dbReference>
<evidence type="ECO:0000313" key="11">
    <source>
        <dbReference type="Proteomes" id="UP000546806"/>
    </source>
</evidence>
<dbReference type="Proteomes" id="UP000546806">
    <property type="component" value="Unassembled WGS sequence"/>
</dbReference>
<dbReference type="STRING" id="1552123.EP57_06730"/>
<evidence type="ECO:0000313" key="4">
    <source>
        <dbReference type="EMBL" id="MBC1562607.1"/>
    </source>
</evidence>
<dbReference type="eggNOG" id="ENOG5033J6A">
    <property type="taxonomic scope" value="Bacteria"/>
</dbReference>
<accession>A0A099W747</accession>
<dbReference type="EMBL" id="JNFA01000019">
    <property type="protein sequence ID" value="KGL41529.1"/>
    <property type="molecule type" value="Genomic_DNA"/>
</dbReference>
<evidence type="ECO:0000313" key="8">
    <source>
        <dbReference type="Proteomes" id="UP000029844"/>
    </source>
</evidence>
<evidence type="ECO:0000313" key="6">
    <source>
        <dbReference type="EMBL" id="MBC2241083.1"/>
    </source>
</evidence>
<evidence type="ECO:0000313" key="9">
    <source>
        <dbReference type="Proteomes" id="UP000532866"/>
    </source>
</evidence>
<evidence type="ECO:0000313" key="2">
    <source>
        <dbReference type="EMBL" id="KGL41529.1"/>
    </source>
</evidence>
<dbReference type="Proteomes" id="UP000029844">
    <property type="component" value="Unassembled WGS sequence"/>
</dbReference>
<dbReference type="EMBL" id="JAARRW010000004">
    <property type="protein sequence ID" value="MBC1562607.1"/>
    <property type="molecule type" value="Genomic_DNA"/>
</dbReference>
<feature type="transmembrane region" description="Helical" evidence="1">
    <location>
        <begin position="160"/>
        <end position="178"/>
    </location>
</feature>
<proteinExistence type="predicted"/>
<evidence type="ECO:0000313" key="3">
    <source>
        <dbReference type="EMBL" id="MBC1331306.1"/>
    </source>
</evidence>
<reference evidence="2 8" key="1">
    <citation type="submission" date="2014-05" db="EMBL/GenBank/DDBJ databases">
        <title>Novel Listeriaceae from food processing environments.</title>
        <authorList>
            <person name="den Bakker H.C."/>
        </authorList>
    </citation>
    <scope>NUCLEOTIDE SEQUENCE [LARGE SCALE GENOMIC DNA]</scope>
    <source>
        <strain evidence="2 8">FSL A5-0281</strain>
    </source>
</reference>
<keyword evidence="8" id="KW-1185">Reference proteome</keyword>
<dbReference type="EMBL" id="JAARYY010000003">
    <property type="protein sequence ID" value="MBC2243682.1"/>
    <property type="molecule type" value="Genomic_DNA"/>
</dbReference>
<evidence type="ECO:0000313" key="13">
    <source>
        <dbReference type="Proteomes" id="UP000553016"/>
    </source>
</evidence>
<dbReference type="RefSeq" id="WP_036085340.1">
    <property type="nucleotide sequence ID" value="NZ_CBCSHQ010000014.1"/>
</dbReference>
<dbReference type="EMBL" id="JAAROL010000001">
    <property type="protein sequence ID" value="MBC1331306.1"/>
    <property type="molecule type" value="Genomic_DNA"/>
</dbReference>
<reference evidence="9 10" key="2">
    <citation type="submission" date="2020-03" db="EMBL/GenBank/DDBJ databases">
        <title>Soil Listeria distribution.</title>
        <authorList>
            <person name="Liao J."/>
            <person name="Wiedmann M."/>
        </authorList>
    </citation>
    <scope>NUCLEOTIDE SEQUENCE [LARGE SCALE GENOMIC DNA]</scope>
    <source>
        <strain evidence="6 13">FSL L7-0149</strain>
        <strain evidence="7 12">FSL L7-0153</strain>
        <strain evidence="5 11">FSL L7-0435</strain>
        <strain evidence="4 10">FSL L7-1387</strain>
        <strain evidence="3 9">FSL L7-1833</strain>
    </source>
</reference>
<sequence>MPIFITVIILIYFITKQFEYEKVNRLTYVAIPIYSIYQITVTLPHRSTDIPVWIVFLVFVIGACIGIYQASKVQIKDAKVTTGYTEVAGVEQVVYKKQIMVKGGARYLIGWAAIILAKFLLAFLLHLDVHESMMEAFVQDALKDMVFFLSFAAKEGPTAWMDWTLIGISSAVYTLRLIQKSPLVKTELLHHKHKK</sequence>
<keyword evidence="1" id="KW-1133">Transmembrane helix</keyword>
<evidence type="ECO:0000313" key="7">
    <source>
        <dbReference type="EMBL" id="MBC2243682.1"/>
    </source>
</evidence>
<keyword evidence="1" id="KW-0812">Transmembrane</keyword>
<evidence type="ECO:0000313" key="12">
    <source>
        <dbReference type="Proteomes" id="UP000550367"/>
    </source>
</evidence>
<protein>
    <recommendedName>
        <fullName evidence="14">Hydrophobic protein</fullName>
    </recommendedName>
</protein>